<accession>A0A2U2C0Q4</accession>
<name>A0A2U2C0Q4_9BACT</name>
<proteinExistence type="predicted"/>
<protein>
    <submittedName>
        <fullName evidence="1">Uncharacterized protein</fullName>
    </submittedName>
</protein>
<comment type="caution">
    <text evidence="1">The sequence shown here is derived from an EMBL/GenBank/DDBJ whole genome shotgun (WGS) entry which is preliminary data.</text>
</comment>
<sequence length="71" mass="8336">MKTIKLQIADNVFEKVFYFLNNLPKDEVMIVENSEVEDWSFLEKEIQKGLDSGISTKTHEDIIKNLKQKYA</sequence>
<dbReference type="RefSeq" id="WP_109158327.1">
    <property type="nucleotide sequence ID" value="NZ_JAUQUH010000028.1"/>
</dbReference>
<dbReference type="AlphaFoldDB" id="A0A2U2C0Q4"/>
<dbReference type="EMBL" id="QEYI01000003">
    <property type="protein sequence ID" value="PWE21598.1"/>
    <property type="molecule type" value="Genomic_DNA"/>
</dbReference>
<dbReference type="Proteomes" id="UP000245014">
    <property type="component" value="Unassembled WGS sequence"/>
</dbReference>
<evidence type="ECO:0000313" key="1">
    <source>
        <dbReference type="EMBL" id="PWE21598.1"/>
    </source>
</evidence>
<reference evidence="1 2" key="1">
    <citation type="submission" date="2018-05" db="EMBL/GenBank/DDBJ databases">
        <title>Antimicrobial susceptibility testing and genomic analysis of Arcobacter skirrowii strains and one Arcobacter butzleri isolated from German poultry farms.</title>
        <authorList>
            <person name="Haenel I."/>
            <person name="Hotzel H."/>
            <person name="Tomaso H."/>
            <person name="Busch A."/>
        </authorList>
    </citation>
    <scope>NUCLEOTIDE SEQUENCE [LARGE SCALE GENOMIC DNA]</scope>
    <source>
        <strain evidence="2">v</strain>
    </source>
</reference>
<gene>
    <name evidence="1" type="ORF">DF188_05110</name>
</gene>
<evidence type="ECO:0000313" key="2">
    <source>
        <dbReference type="Proteomes" id="UP000245014"/>
    </source>
</evidence>
<organism evidence="1 2">
    <name type="scientific">Aliarcobacter skirrowii</name>
    <dbReference type="NCBI Taxonomy" id="28200"/>
    <lineage>
        <taxon>Bacteria</taxon>
        <taxon>Pseudomonadati</taxon>
        <taxon>Campylobacterota</taxon>
        <taxon>Epsilonproteobacteria</taxon>
        <taxon>Campylobacterales</taxon>
        <taxon>Arcobacteraceae</taxon>
        <taxon>Aliarcobacter</taxon>
    </lineage>
</organism>